<dbReference type="SUPFAM" id="SSF56436">
    <property type="entry name" value="C-type lectin-like"/>
    <property type="match status" value="1"/>
</dbReference>
<keyword evidence="1" id="KW-0802">TPR repeat</keyword>
<dbReference type="PANTHER" id="PTHR23150">
    <property type="entry name" value="SULFATASE MODIFYING FACTOR 1, 2"/>
    <property type="match status" value="1"/>
</dbReference>
<accession>A0A1F5V713</accession>
<feature type="coiled-coil region" evidence="2">
    <location>
        <begin position="155"/>
        <end position="182"/>
    </location>
</feature>
<sequence>MNIKDTKKFFIAVLFLLISNWLLAANINLQRGIDAYNGGRFNEAVQFLNQALKDSMEKEEKIEANKYLALVHIALGNISSAKDVFTDLFMIEPEYELNKDEVSPKVYQLFQQIKLEKQDIIYKKQAEKLYLESKAYAKKENFEKAQIKIRDALKLQPKEDKYKAYQKELDQMKKEWETKKALNEKIANMIEVEGGITIVGAANTRREVEVKTFYMDKALVTNRDYSYFLEEKRRKPPKNWVGGSYPLGKADHPVINVTYQDSVDYCNWKNKKLPTEEEWERAARGPEGLIYPFGTTFSRGLCNTSESGIKDTSPVYMHKKCVSPYGILDLAGNVWEWTSTMQEGKVILKGGSFKDGADKAVAHNSKKEKASKADKDIGFRCVLVLEKE</sequence>
<evidence type="ECO:0000259" key="3">
    <source>
        <dbReference type="Pfam" id="PF03781"/>
    </source>
</evidence>
<evidence type="ECO:0000256" key="2">
    <source>
        <dbReference type="SAM" id="Coils"/>
    </source>
</evidence>
<dbReference type="InterPro" id="IPR019734">
    <property type="entry name" value="TPR_rpt"/>
</dbReference>
<dbReference type="InterPro" id="IPR051043">
    <property type="entry name" value="Sulfatase_Mod_Factor_Kinase"/>
</dbReference>
<organism evidence="4 5">
    <name type="scientific">Candidatus Fischerbacteria bacterium RBG_13_37_8</name>
    <dbReference type="NCBI Taxonomy" id="1817863"/>
    <lineage>
        <taxon>Bacteria</taxon>
        <taxon>Candidatus Fischeribacteriota</taxon>
    </lineage>
</organism>
<dbReference type="InterPro" id="IPR011990">
    <property type="entry name" value="TPR-like_helical_dom_sf"/>
</dbReference>
<dbReference type="PROSITE" id="PS50005">
    <property type="entry name" value="TPR"/>
    <property type="match status" value="1"/>
</dbReference>
<dbReference type="EMBL" id="MFGW01000233">
    <property type="protein sequence ID" value="OGF58711.1"/>
    <property type="molecule type" value="Genomic_DNA"/>
</dbReference>
<proteinExistence type="predicted"/>
<dbReference type="InterPro" id="IPR016187">
    <property type="entry name" value="CTDL_fold"/>
</dbReference>
<protein>
    <recommendedName>
        <fullName evidence="3">Sulfatase-modifying factor enzyme-like domain-containing protein</fullName>
    </recommendedName>
</protein>
<dbReference type="PANTHER" id="PTHR23150:SF19">
    <property type="entry name" value="FORMYLGLYCINE-GENERATING ENZYME"/>
    <property type="match status" value="1"/>
</dbReference>
<evidence type="ECO:0000313" key="5">
    <source>
        <dbReference type="Proteomes" id="UP000178943"/>
    </source>
</evidence>
<feature type="domain" description="Sulfatase-modifying factor enzyme-like" evidence="3">
    <location>
        <begin position="187"/>
        <end position="382"/>
    </location>
</feature>
<evidence type="ECO:0000313" key="4">
    <source>
        <dbReference type="EMBL" id="OGF58711.1"/>
    </source>
</evidence>
<keyword evidence="2" id="KW-0175">Coiled coil</keyword>
<reference evidence="4 5" key="1">
    <citation type="journal article" date="2016" name="Nat. Commun.">
        <title>Thousands of microbial genomes shed light on interconnected biogeochemical processes in an aquifer system.</title>
        <authorList>
            <person name="Anantharaman K."/>
            <person name="Brown C.T."/>
            <person name="Hug L.A."/>
            <person name="Sharon I."/>
            <person name="Castelle C.J."/>
            <person name="Probst A.J."/>
            <person name="Thomas B.C."/>
            <person name="Singh A."/>
            <person name="Wilkins M.J."/>
            <person name="Karaoz U."/>
            <person name="Brodie E.L."/>
            <person name="Williams K.H."/>
            <person name="Hubbard S.S."/>
            <person name="Banfield J.F."/>
        </authorList>
    </citation>
    <scope>NUCLEOTIDE SEQUENCE [LARGE SCALE GENOMIC DNA]</scope>
</reference>
<dbReference type="GO" id="GO:0120147">
    <property type="term" value="F:formylglycine-generating oxidase activity"/>
    <property type="evidence" value="ECO:0007669"/>
    <property type="project" value="TreeGrafter"/>
</dbReference>
<dbReference type="Gene3D" id="1.25.40.10">
    <property type="entry name" value="Tetratricopeptide repeat domain"/>
    <property type="match status" value="1"/>
</dbReference>
<dbReference type="AlphaFoldDB" id="A0A1F5V713"/>
<dbReference type="Gene3D" id="3.90.1580.10">
    <property type="entry name" value="paralog of FGE (formylglycine-generating enzyme)"/>
    <property type="match status" value="1"/>
</dbReference>
<dbReference type="SUPFAM" id="SSF48452">
    <property type="entry name" value="TPR-like"/>
    <property type="match status" value="1"/>
</dbReference>
<dbReference type="Proteomes" id="UP000178943">
    <property type="component" value="Unassembled WGS sequence"/>
</dbReference>
<dbReference type="InterPro" id="IPR042095">
    <property type="entry name" value="SUMF_sf"/>
</dbReference>
<evidence type="ECO:0000256" key="1">
    <source>
        <dbReference type="PROSITE-ProRule" id="PRU00339"/>
    </source>
</evidence>
<feature type="repeat" description="TPR" evidence="1">
    <location>
        <begin position="126"/>
        <end position="159"/>
    </location>
</feature>
<gene>
    <name evidence="4" type="ORF">A2Y62_13045</name>
</gene>
<comment type="caution">
    <text evidence="4">The sequence shown here is derived from an EMBL/GenBank/DDBJ whole genome shotgun (WGS) entry which is preliminary data.</text>
</comment>
<name>A0A1F5V713_9BACT</name>
<dbReference type="Pfam" id="PF03781">
    <property type="entry name" value="FGE-sulfatase"/>
    <property type="match status" value="1"/>
</dbReference>
<dbReference type="STRING" id="1817863.A2Y62_13045"/>
<dbReference type="InterPro" id="IPR005532">
    <property type="entry name" value="SUMF_dom"/>
</dbReference>